<evidence type="ECO:0000256" key="3">
    <source>
        <dbReference type="ARBA" id="ARBA00022989"/>
    </source>
</evidence>
<evidence type="ECO:0000256" key="1">
    <source>
        <dbReference type="ARBA" id="ARBA00004141"/>
    </source>
</evidence>
<evidence type="ECO:0000259" key="6">
    <source>
        <dbReference type="Pfam" id="PF04893"/>
    </source>
</evidence>
<evidence type="ECO:0000313" key="8">
    <source>
        <dbReference type="Proteomes" id="UP000289841"/>
    </source>
</evidence>
<evidence type="ECO:0000313" key="7">
    <source>
        <dbReference type="EMBL" id="VEU80300.1"/>
    </source>
</evidence>
<feature type="transmembrane region" description="Helical" evidence="5">
    <location>
        <begin position="171"/>
        <end position="192"/>
    </location>
</feature>
<dbReference type="Proteomes" id="UP000289841">
    <property type="component" value="Chromosome"/>
</dbReference>
<feature type="transmembrane region" description="Helical" evidence="5">
    <location>
        <begin position="138"/>
        <end position="159"/>
    </location>
</feature>
<dbReference type="InterPro" id="IPR006977">
    <property type="entry name" value="Yip1_dom"/>
</dbReference>
<evidence type="ECO:0000256" key="2">
    <source>
        <dbReference type="ARBA" id="ARBA00022692"/>
    </source>
</evidence>
<keyword evidence="3 5" id="KW-1133">Transmembrane helix</keyword>
<gene>
    <name evidence="7" type="ORF">NCTC10138_00669</name>
</gene>
<accession>A0A449BDB9</accession>
<comment type="subcellular location">
    <subcellularLocation>
        <location evidence="1">Membrane</location>
        <topology evidence="1">Multi-pass membrane protein</topology>
    </subcellularLocation>
</comment>
<dbReference type="KEGG" id="aaxa:NCTC10138_00669"/>
<name>A0A449BDB9_HAPAX</name>
<feature type="domain" description="Yip1" evidence="6">
    <location>
        <begin position="18"/>
        <end position="188"/>
    </location>
</feature>
<feature type="transmembrane region" description="Helical" evidence="5">
    <location>
        <begin position="38"/>
        <end position="57"/>
    </location>
</feature>
<evidence type="ECO:0000256" key="5">
    <source>
        <dbReference type="SAM" id="Phobius"/>
    </source>
</evidence>
<evidence type="ECO:0000256" key="4">
    <source>
        <dbReference type="ARBA" id="ARBA00023136"/>
    </source>
</evidence>
<reference evidence="7 8" key="1">
    <citation type="submission" date="2019-01" db="EMBL/GenBank/DDBJ databases">
        <authorList>
            <consortium name="Pathogen Informatics"/>
        </authorList>
    </citation>
    <scope>NUCLEOTIDE SEQUENCE [LARGE SCALE GENOMIC DNA]</scope>
    <source>
        <strain evidence="7 8">NCTC10138</strain>
    </source>
</reference>
<organism evidence="7 8">
    <name type="scientific">Haploplasma axanthum</name>
    <name type="common">Acholeplasma axanthum</name>
    <dbReference type="NCBI Taxonomy" id="29552"/>
    <lineage>
        <taxon>Bacteria</taxon>
        <taxon>Bacillati</taxon>
        <taxon>Mycoplasmatota</taxon>
        <taxon>Mollicutes</taxon>
        <taxon>Acholeplasmatales</taxon>
        <taxon>Acholeplasmataceae</taxon>
        <taxon>Haploplasma</taxon>
    </lineage>
</organism>
<dbReference type="OrthoDB" id="359441at2"/>
<dbReference type="EMBL" id="LR215048">
    <property type="protein sequence ID" value="VEU80300.1"/>
    <property type="molecule type" value="Genomic_DNA"/>
</dbReference>
<dbReference type="STRING" id="1278311.GCA_000428705_00763"/>
<dbReference type="RefSeq" id="WP_035375674.1">
    <property type="nucleotide sequence ID" value="NZ_LR215048.1"/>
</dbReference>
<dbReference type="GO" id="GO:0016020">
    <property type="term" value="C:membrane"/>
    <property type="evidence" value="ECO:0007669"/>
    <property type="project" value="UniProtKB-SubCell"/>
</dbReference>
<protein>
    <submittedName>
        <fullName evidence="7">Uncharacterized protein conserved in archaea</fullName>
    </submittedName>
</protein>
<dbReference type="Pfam" id="PF04893">
    <property type="entry name" value="Yip1"/>
    <property type="match status" value="1"/>
</dbReference>
<feature type="transmembrane region" description="Helical" evidence="5">
    <location>
        <begin position="110"/>
        <end position="132"/>
    </location>
</feature>
<keyword evidence="2 5" id="KW-0812">Transmembrane</keyword>
<feature type="transmembrane region" description="Helical" evidence="5">
    <location>
        <begin position="77"/>
        <end position="98"/>
    </location>
</feature>
<dbReference type="AlphaFoldDB" id="A0A449BDB9"/>
<sequence>MKEKFKKTYENYIKFPKYLLTHPFDGFYDFKKYKKGKLSVAIVYVFLYVLFRIIKFSYESPIVSTVNPLNLNTIKEIVTVILMVLVFSIANWAVTTLMEGKGNFKEIFTVTGYSLFPIVIIGIPFVFISNLLTKDEMAIYNLVIGFSYLATAWLLFMGILNVHEYGLGKTIGAFILTAVAMAVMIFFAILFFDLIQQIISFIKILWQEINLRL</sequence>
<keyword evidence="8" id="KW-1185">Reference proteome</keyword>
<keyword evidence="4 5" id="KW-0472">Membrane</keyword>
<proteinExistence type="predicted"/>